<evidence type="ECO:0000256" key="6">
    <source>
        <dbReference type="SAM" id="MobiDB-lite"/>
    </source>
</evidence>
<evidence type="ECO:0000256" key="3">
    <source>
        <dbReference type="ARBA" id="ARBA00022692"/>
    </source>
</evidence>
<keyword evidence="9" id="KW-1185">Reference proteome</keyword>
<dbReference type="GO" id="GO:0015123">
    <property type="term" value="F:acetate transmembrane transporter activity"/>
    <property type="evidence" value="ECO:0007669"/>
    <property type="project" value="TreeGrafter"/>
</dbReference>
<evidence type="ECO:0000256" key="5">
    <source>
        <dbReference type="ARBA" id="ARBA00023136"/>
    </source>
</evidence>
<protein>
    <recommendedName>
        <fullName evidence="10">Protein alcS</fullName>
    </recommendedName>
</protein>
<gene>
    <name evidence="8" type="ORF">CCHLO57077_00009488</name>
</gene>
<evidence type="ECO:0000256" key="1">
    <source>
        <dbReference type="ARBA" id="ARBA00004141"/>
    </source>
</evidence>
<keyword evidence="4 7" id="KW-1133">Transmembrane helix</keyword>
<keyword evidence="5 7" id="KW-0472">Membrane</keyword>
<evidence type="ECO:0000256" key="2">
    <source>
        <dbReference type="ARBA" id="ARBA00005587"/>
    </source>
</evidence>
<evidence type="ECO:0000256" key="7">
    <source>
        <dbReference type="SAM" id="Phobius"/>
    </source>
</evidence>
<dbReference type="InterPro" id="IPR051633">
    <property type="entry name" value="AceTr"/>
</dbReference>
<dbReference type="PANTHER" id="PTHR31123:SF4">
    <property type="entry name" value="PROTEIN ALCS"/>
    <property type="match status" value="1"/>
</dbReference>
<feature type="transmembrane region" description="Helical" evidence="7">
    <location>
        <begin position="93"/>
        <end position="118"/>
    </location>
</feature>
<evidence type="ECO:0008006" key="10">
    <source>
        <dbReference type="Google" id="ProtNLM"/>
    </source>
</evidence>
<keyword evidence="3 7" id="KW-0812">Transmembrane</keyword>
<evidence type="ECO:0000313" key="9">
    <source>
        <dbReference type="Proteomes" id="UP001160390"/>
    </source>
</evidence>
<comment type="similarity">
    <text evidence="2">Belongs to the acetate uptake transporter (AceTr) (TC 2.A.96) family.</text>
</comment>
<dbReference type="InterPro" id="IPR000791">
    <property type="entry name" value="Gpr1/Fun34/SatP-like"/>
</dbReference>
<comment type="caution">
    <text evidence="8">The sequence shown here is derived from an EMBL/GenBank/DDBJ whole genome shotgun (WGS) entry which is preliminary data.</text>
</comment>
<dbReference type="PANTHER" id="PTHR31123">
    <property type="entry name" value="ACCUMULATION OF DYADS PROTEIN 2-RELATED"/>
    <property type="match status" value="1"/>
</dbReference>
<evidence type="ECO:0000313" key="8">
    <source>
        <dbReference type="EMBL" id="CAI6099199.1"/>
    </source>
</evidence>
<proteinExistence type="inferred from homology"/>
<evidence type="ECO:0000256" key="4">
    <source>
        <dbReference type="ARBA" id="ARBA00022989"/>
    </source>
</evidence>
<feature type="transmembrane region" description="Helical" evidence="7">
    <location>
        <begin position="195"/>
        <end position="222"/>
    </location>
</feature>
<dbReference type="AlphaFoldDB" id="A0AA35QC16"/>
<feature type="transmembrane region" description="Helical" evidence="7">
    <location>
        <begin position="138"/>
        <end position="155"/>
    </location>
</feature>
<name>A0AA35QC16_9HYPO</name>
<comment type="subcellular location">
    <subcellularLocation>
        <location evidence="1">Membrane</location>
        <topology evidence="1">Multi-pass membrane protein</topology>
    </subcellularLocation>
</comment>
<accession>A0AA35QC16</accession>
<dbReference type="Proteomes" id="UP001160390">
    <property type="component" value="Unassembled WGS sequence"/>
</dbReference>
<feature type="region of interest" description="Disordered" evidence="6">
    <location>
        <begin position="1"/>
        <end position="24"/>
    </location>
</feature>
<feature type="transmembrane region" description="Helical" evidence="7">
    <location>
        <begin position="162"/>
        <end position="183"/>
    </location>
</feature>
<dbReference type="GO" id="GO:0005886">
    <property type="term" value="C:plasma membrane"/>
    <property type="evidence" value="ECO:0007669"/>
    <property type="project" value="TreeGrafter"/>
</dbReference>
<organism evidence="8 9">
    <name type="scientific">Clonostachys chloroleuca</name>
    <dbReference type="NCBI Taxonomy" id="1926264"/>
    <lineage>
        <taxon>Eukaryota</taxon>
        <taxon>Fungi</taxon>
        <taxon>Dikarya</taxon>
        <taxon>Ascomycota</taxon>
        <taxon>Pezizomycotina</taxon>
        <taxon>Sordariomycetes</taxon>
        <taxon>Hypocreomycetidae</taxon>
        <taxon>Hypocreales</taxon>
        <taxon>Bionectriaceae</taxon>
        <taxon>Clonostachys</taxon>
    </lineage>
</organism>
<sequence length="247" mass="26524">MSATHNEFATNGVSPNDLESGKTEGLRELRSAQSISMTPELFEKLYLSPPNKVEGNLRRTFGNPTPIGAGDFGVAQMYGTAAKVLGNSFPATVFCSFGGFWFSFGGILNPSFGAYSFYVTDPQKPTTGLANAKSNASLGFWLVVMGVLAFVYLICALRTNIVFVTISLSLLPAFSMLMAAFWLQAEDFEGNAAMAHQMLVGAGASLIVTCVAGWYMLVAILFEIVDFPIQLPVGDLSSVIKGQRSMH</sequence>
<reference evidence="8" key="1">
    <citation type="submission" date="2023-01" db="EMBL/GenBank/DDBJ databases">
        <authorList>
            <person name="Piombo E."/>
        </authorList>
    </citation>
    <scope>NUCLEOTIDE SEQUENCE</scope>
</reference>
<dbReference type="Pfam" id="PF01184">
    <property type="entry name" value="Gpr1_Fun34_YaaH"/>
    <property type="match status" value="1"/>
</dbReference>
<dbReference type="EMBL" id="CABFNP030001316">
    <property type="protein sequence ID" value="CAI6099199.1"/>
    <property type="molecule type" value="Genomic_DNA"/>
</dbReference>
<feature type="compositionally biased region" description="Polar residues" evidence="6">
    <location>
        <begin position="1"/>
        <end position="14"/>
    </location>
</feature>